<evidence type="ECO:0000313" key="2">
    <source>
        <dbReference type="EMBL" id="CAK0890919.1"/>
    </source>
</evidence>
<feature type="region of interest" description="Disordered" evidence="1">
    <location>
        <begin position="1"/>
        <end position="115"/>
    </location>
</feature>
<dbReference type="SUPFAM" id="SSF52540">
    <property type="entry name" value="P-loop containing nucleoside triphosphate hydrolases"/>
    <property type="match status" value="1"/>
</dbReference>
<feature type="region of interest" description="Disordered" evidence="1">
    <location>
        <begin position="962"/>
        <end position="1058"/>
    </location>
</feature>
<dbReference type="InterPro" id="IPR027417">
    <property type="entry name" value="P-loop_NTPase"/>
</dbReference>
<dbReference type="Proteomes" id="UP001189429">
    <property type="component" value="Unassembled WGS sequence"/>
</dbReference>
<feature type="compositionally biased region" description="Polar residues" evidence="1">
    <location>
        <begin position="1121"/>
        <end position="1133"/>
    </location>
</feature>
<feature type="compositionally biased region" description="Basic residues" evidence="1">
    <location>
        <begin position="971"/>
        <end position="983"/>
    </location>
</feature>
<proteinExistence type="predicted"/>
<evidence type="ECO:0000256" key="1">
    <source>
        <dbReference type="SAM" id="MobiDB-lite"/>
    </source>
</evidence>
<name>A0ABN9WVN7_9DINO</name>
<reference evidence="2" key="1">
    <citation type="submission" date="2023-10" db="EMBL/GenBank/DDBJ databases">
        <authorList>
            <person name="Chen Y."/>
            <person name="Shah S."/>
            <person name="Dougan E. K."/>
            <person name="Thang M."/>
            <person name="Chan C."/>
        </authorList>
    </citation>
    <scope>NUCLEOTIDE SEQUENCE [LARGE SCALE GENOMIC DNA]</scope>
</reference>
<feature type="compositionally biased region" description="Basic and acidic residues" evidence="1">
    <location>
        <begin position="1"/>
        <end position="25"/>
    </location>
</feature>
<feature type="compositionally biased region" description="Low complexity" evidence="1">
    <location>
        <begin position="835"/>
        <end position="844"/>
    </location>
</feature>
<sequence>EAADLERMQRELFEDEPGPRPEAWARGEPLPDEEGIAPSWSRPAGVAAEEGSGDEDVDDLDGEEELDAESEGEDDPSGKLSESSGGEEEPEHAAPGRPPPWPHAGRGPGPGEPGFAAHARAALELRGRRDAQRSECPPLLPHQAAVAFLLQPGSPVSRLLVDQPTGSGKTREMIAVLDGFFYDRRPKIPVFPRSAVCWNFYEELLRWPSRYRDFFCFARPERAALAAGLGPGGDWRERRPHCWPIARLGAPQLRALCRELREVLEMKSTIAHGRFRPGVRRRLRAERPGCPLPGAPLRALSYASAGGSFSALGRGGRPLSAVLKFGFRGGQCPFSHKVVLLDEAHNLVRAQTLFGRQLAELRRQLEIAEGSVVAGFTGTPVSDEPASGRRLLDIFKGRSSSGCDEGFLASLAKPPPGLFPAVFSADGTAEADLSPRMVAGMCRAVELRSETLRSYAVKSLENKRHLKVYCNLASHSTAFHGRTKDVMLQRPRDWMPKLATIAAAIARRREKAAVLVSRQGGYAAMLACMRQVAARASPPFSVVGGDRLADFNDVANSRGDQIRALVADSNQFSEGVSFRAVRRLYLADVPHSACALRQQCGRVARMFGHHDLRPEERAVVVVLPVAKLPAWARSPLATWCFGAFCQANCDSAEATDLAQGLLQRLAEMGIGSLEGLKDRLHKEQGARPSCEAATATALPRETVARLLRQFGLGRKKYVADASNKNFGRLFVPLQEDLTVPCRLRPLAASLQELHCATSAAQAAPALTGRTADEAAVEALRSQLLCQASELAQLRRAAVNCGGAPAGGNSGATPAAPAEAAATEHGWASAEEEQEAAASAGGEPALVGEPGAAEAGWKLDVRQRRPLDSRAPPPQHGCGAADAPAGSLKRRPPQVLPGAAAGAVSTSEAGSFADDALWLQALDDAVAAAPLSCVVPGEAYRRAMEDMGDVGDGEVVPDVAEDAADAGEARSAKRGGAKGGRPRRGSAAPERPGTTRAPSVDGGAAERPGAEPDVAGGRKAKRRGAAAADAKKRARGSPALAPPVVVAREGAADDPPRGLAGDCERLWRRFSPAVVDGARCAARVWGNGRGGQCGFARCGELEYCVGVDGFTPRRSSARTDAWTAQSPRQRSQSS</sequence>
<feature type="compositionally biased region" description="Acidic residues" evidence="1">
    <location>
        <begin position="51"/>
        <end position="75"/>
    </location>
</feature>
<keyword evidence="3" id="KW-1185">Reference proteome</keyword>
<gene>
    <name evidence="2" type="ORF">PCOR1329_LOCUS71010</name>
</gene>
<evidence type="ECO:0008006" key="4">
    <source>
        <dbReference type="Google" id="ProtNLM"/>
    </source>
</evidence>
<feature type="region of interest" description="Disordered" evidence="1">
    <location>
        <begin position="806"/>
        <end position="848"/>
    </location>
</feature>
<accession>A0ABN9WVN7</accession>
<feature type="region of interest" description="Disordered" evidence="1">
    <location>
        <begin position="1111"/>
        <end position="1133"/>
    </location>
</feature>
<feature type="compositionally biased region" description="Basic and acidic residues" evidence="1">
    <location>
        <begin position="1049"/>
        <end position="1058"/>
    </location>
</feature>
<dbReference type="Gene3D" id="3.40.50.300">
    <property type="entry name" value="P-loop containing nucleotide triphosphate hydrolases"/>
    <property type="match status" value="1"/>
</dbReference>
<feature type="region of interest" description="Disordered" evidence="1">
    <location>
        <begin position="865"/>
        <end position="901"/>
    </location>
</feature>
<protein>
    <recommendedName>
        <fullName evidence="4">RNA helicase</fullName>
    </recommendedName>
</protein>
<feature type="non-terminal residue" evidence="2">
    <location>
        <position position="1"/>
    </location>
</feature>
<feature type="compositionally biased region" description="Low complexity" evidence="1">
    <location>
        <begin position="811"/>
        <end position="823"/>
    </location>
</feature>
<organism evidence="2 3">
    <name type="scientific">Prorocentrum cordatum</name>
    <dbReference type="NCBI Taxonomy" id="2364126"/>
    <lineage>
        <taxon>Eukaryota</taxon>
        <taxon>Sar</taxon>
        <taxon>Alveolata</taxon>
        <taxon>Dinophyceae</taxon>
        <taxon>Prorocentrales</taxon>
        <taxon>Prorocentraceae</taxon>
        <taxon>Prorocentrum</taxon>
    </lineage>
</organism>
<dbReference type="EMBL" id="CAUYUJ010019402">
    <property type="protein sequence ID" value="CAK0890919.1"/>
    <property type="molecule type" value="Genomic_DNA"/>
</dbReference>
<evidence type="ECO:0000313" key="3">
    <source>
        <dbReference type="Proteomes" id="UP001189429"/>
    </source>
</evidence>
<comment type="caution">
    <text evidence="2">The sequence shown here is derived from an EMBL/GenBank/DDBJ whole genome shotgun (WGS) entry which is preliminary data.</text>
</comment>